<dbReference type="Proteomes" id="UP000199579">
    <property type="component" value="Unassembled WGS sequence"/>
</dbReference>
<keyword evidence="1" id="KW-0732">Signal</keyword>
<evidence type="ECO:0000313" key="3">
    <source>
        <dbReference type="Proteomes" id="UP000199579"/>
    </source>
</evidence>
<proteinExistence type="predicted"/>
<dbReference type="EMBL" id="FOSX01000093">
    <property type="protein sequence ID" value="SFL30401.1"/>
    <property type="molecule type" value="Genomic_DNA"/>
</dbReference>
<gene>
    <name evidence="2" type="ORF">SAMN04244574_03885</name>
</gene>
<accession>A0A1I4GML3</accession>
<protein>
    <recommendedName>
        <fullName evidence="4">PsiF repeat-containing protein</fullName>
    </recommendedName>
</protein>
<evidence type="ECO:0000256" key="1">
    <source>
        <dbReference type="SAM" id="SignalP"/>
    </source>
</evidence>
<sequence>MRWKGALLATMLAAAGTAQAENYLKPLSDAFTDHIMGGLAEGKGGMATEAQKYVKGREIEKKEASRGQRRTVAECIKPGNVIDDDVNECVRGYKAKTW</sequence>
<evidence type="ECO:0000313" key="2">
    <source>
        <dbReference type="EMBL" id="SFL30401.1"/>
    </source>
</evidence>
<feature type="chain" id="PRO_5011762207" description="PsiF repeat-containing protein" evidence="1">
    <location>
        <begin position="21"/>
        <end position="98"/>
    </location>
</feature>
<dbReference type="AlphaFoldDB" id="A0A1I4GML3"/>
<reference evidence="2 3" key="1">
    <citation type="submission" date="2016-10" db="EMBL/GenBank/DDBJ databases">
        <authorList>
            <person name="de Groot N.N."/>
        </authorList>
    </citation>
    <scope>NUCLEOTIDE SEQUENCE [LARGE SCALE GENOMIC DNA]</scope>
    <source>
        <strain evidence="2 3">DSM 381</strain>
    </source>
</reference>
<organism evidence="2 3">
    <name type="scientific">Azotobacter beijerinckii</name>
    <dbReference type="NCBI Taxonomy" id="170623"/>
    <lineage>
        <taxon>Bacteria</taxon>
        <taxon>Pseudomonadati</taxon>
        <taxon>Pseudomonadota</taxon>
        <taxon>Gammaproteobacteria</taxon>
        <taxon>Pseudomonadales</taxon>
        <taxon>Pseudomonadaceae</taxon>
        <taxon>Azotobacter</taxon>
    </lineage>
</organism>
<name>A0A1I4GML3_9GAMM</name>
<dbReference type="RefSeq" id="WP_090943232.1">
    <property type="nucleotide sequence ID" value="NZ_FOSX01000093.1"/>
</dbReference>
<evidence type="ECO:0008006" key="4">
    <source>
        <dbReference type="Google" id="ProtNLM"/>
    </source>
</evidence>
<feature type="signal peptide" evidence="1">
    <location>
        <begin position="1"/>
        <end position="20"/>
    </location>
</feature>